<evidence type="ECO:0000256" key="1">
    <source>
        <dbReference type="ARBA" id="ARBA00004448"/>
    </source>
</evidence>
<dbReference type="GO" id="GO:0008137">
    <property type="term" value="F:NADH dehydrogenase (ubiquinone) activity"/>
    <property type="evidence" value="ECO:0007669"/>
    <property type="project" value="UniProtKB-EC"/>
</dbReference>
<evidence type="ECO:0000259" key="17">
    <source>
        <dbReference type="Pfam" id="PF00361"/>
    </source>
</evidence>
<dbReference type="Pfam" id="PF06455">
    <property type="entry name" value="NADH5_C"/>
    <property type="match status" value="1"/>
</dbReference>
<evidence type="ECO:0000256" key="11">
    <source>
        <dbReference type="ARBA" id="ARBA00023027"/>
    </source>
</evidence>
<feature type="domain" description="NADH dehydrogenase subunit 5 C-terminal" evidence="19">
    <location>
        <begin position="386"/>
        <end position="533"/>
    </location>
</feature>
<evidence type="ECO:0000256" key="8">
    <source>
        <dbReference type="ARBA" id="ARBA00022967"/>
    </source>
</evidence>
<keyword evidence="6 16" id="KW-0812">Transmembrane</keyword>
<name>A0A343S4N8_9BIVA</name>
<feature type="transmembrane region" description="Helical" evidence="16">
    <location>
        <begin position="47"/>
        <end position="69"/>
    </location>
</feature>
<dbReference type="Pfam" id="PF00662">
    <property type="entry name" value="Proton_antipo_N"/>
    <property type="match status" value="1"/>
</dbReference>
<feature type="transmembrane region" description="Helical" evidence="16">
    <location>
        <begin position="209"/>
        <end position="227"/>
    </location>
</feature>
<keyword evidence="7" id="KW-0999">Mitochondrion inner membrane</keyword>
<feature type="transmembrane region" description="Helical" evidence="16">
    <location>
        <begin position="291"/>
        <end position="313"/>
    </location>
</feature>
<accession>A0A343S4N8</accession>
<evidence type="ECO:0000256" key="9">
    <source>
        <dbReference type="ARBA" id="ARBA00022982"/>
    </source>
</evidence>
<keyword evidence="8" id="KW-1278">Translocase</keyword>
<comment type="similarity">
    <text evidence="16">Belongs to the complex I subunit 5 family.</text>
</comment>
<comment type="catalytic activity">
    <reaction evidence="15 16">
        <text>a ubiquinone + NADH + 5 H(+)(in) = a ubiquinol + NAD(+) + 4 H(+)(out)</text>
        <dbReference type="Rhea" id="RHEA:29091"/>
        <dbReference type="Rhea" id="RHEA-COMP:9565"/>
        <dbReference type="Rhea" id="RHEA-COMP:9566"/>
        <dbReference type="ChEBI" id="CHEBI:15378"/>
        <dbReference type="ChEBI" id="CHEBI:16389"/>
        <dbReference type="ChEBI" id="CHEBI:17976"/>
        <dbReference type="ChEBI" id="CHEBI:57540"/>
        <dbReference type="ChEBI" id="CHEBI:57945"/>
        <dbReference type="EC" id="7.1.1.2"/>
    </reaction>
</comment>
<dbReference type="InterPro" id="IPR001750">
    <property type="entry name" value="ND/Mrp_TM"/>
</dbReference>
<evidence type="ECO:0000256" key="7">
    <source>
        <dbReference type="ARBA" id="ARBA00022792"/>
    </source>
</evidence>
<keyword evidence="12 16" id="KW-0830">Ubiquinone</keyword>
<keyword evidence="13 16" id="KW-0496">Mitochondrion</keyword>
<dbReference type="PRINTS" id="PR01434">
    <property type="entry name" value="NADHDHGNASE5"/>
</dbReference>
<feature type="transmembrane region" description="Helical" evidence="16">
    <location>
        <begin position="551"/>
        <end position="571"/>
    </location>
</feature>
<feature type="transmembrane region" description="Helical" evidence="16">
    <location>
        <begin position="265"/>
        <end position="285"/>
    </location>
</feature>
<comment type="subcellular location">
    <subcellularLocation>
        <location evidence="1">Mitochondrion inner membrane</location>
        <topology evidence="1">Multi-pass membrane protein</topology>
    </subcellularLocation>
</comment>
<evidence type="ECO:0000259" key="19">
    <source>
        <dbReference type="Pfam" id="PF06455"/>
    </source>
</evidence>
<feature type="domain" description="NADH:quinone oxidoreductase/Mrp antiporter transmembrane" evidence="17">
    <location>
        <begin position="102"/>
        <end position="379"/>
    </location>
</feature>
<evidence type="ECO:0000256" key="13">
    <source>
        <dbReference type="ARBA" id="ARBA00023128"/>
    </source>
</evidence>
<evidence type="ECO:0000256" key="16">
    <source>
        <dbReference type="RuleBase" id="RU003404"/>
    </source>
</evidence>
<dbReference type="GO" id="GO:0042773">
    <property type="term" value="P:ATP synthesis coupled electron transport"/>
    <property type="evidence" value="ECO:0007669"/>
    <property type="project" value="InterPro"/>
</dbReference>
<keyword evidence="14 16" id="KW-0472">Membrane</keyword>
<keyword evidence="11 16" id="KW-0520">NAD</keyword>
<feature type="transmembrane region" description="Helical" evidence="16">
    <location>
        <begin position="334"/>
        <end position="355"/>
    </location>
</feature>
<evidence type="ECO:0000256" key="6">
    <source>
        <dbReference type="ARBA" id="ARBA00022692"/>
    </source>
</evidence>
<dbReference type="GO" id="GO:0003954">
    <property type="term" value="F:NADH dehydrogenase activity"/>
    <property type="evidence" value="ECO:0007669"/>
    <property type="project" value="TreeGrafter"/>
</dbReference>
<dbReference type="GO" id="GO:0015990">
    <property type="term" value="P:electron transport coupled proton transport"/>
    <property type="evidence" value="ECO:0007669"/>
    <property type="project" value="TreeGrafter"/>
</dbReference>
<evidence type="ECO:0000313" key="20">
    <source>
        <dbReference type="EMBL" id="AUH21204.1"/>
    </source>
</evidence>
<organism evidence="20">
    <name type="scientific">Lutraria maxima</name>
    <dbReference type="NCBI Taxonomy" id="971267"/>
    <lineage>
        <taxon>Eukaryota</taxon>
        <taxon>Metazoa</taxon>
        <taxon>Spiralia</taxon>
        <taxon>Lophotrochozoa</taxon>
        <taxon>Mollusca</taxon>
        <taxon>Bivalvia</taxon>
        <taxon>Autobranchia</taxon>
        <taxon>Heteroconchia</taxon>
        <taxon>Euheterodonta</taxon>
        <taxon>Imparidentia</taxon>
        <taxon>Neoheterodontei</taxon>
        <taxon>Venerida</taxon>
        <taxon>Mactroidea</taxon>
        <taxon>Mactridae</taxon>
        <taxon>Lutraria</taxon>
    </lineage>
</organism>
<proteinExistence type="inferred from homology"/>
<feature type="transmembrane region" description="Helical" evidence="16">
    <location>
        <begin position="167"/>
        <end position="188"/>
    </location>
</feature>
<dbReference type="GO" id="GO:0005743">
    <property type="term" value="C:mitochondrial inner membrane"/>
    <property type="evidence" value="ECO:0007669"/>
    <property type="project" value="UniProtKB-SubCell"/>
</dbReference>
<evidence type="ECO:0000256" key="3">
    <source>
        <dbReference type="ARBA" id="ARBA00021096"/>
    </source>
</evidence>
<feature type="transmembrane region" description="Helical" evidence="16">
    <location>
        <begin position="488"/>
        <end position="508"/>
    </location>
</feature>
<evidence type="ECO:0000256" key="15">
    <source>
        <dbReference type="ARBA" id="ARBA00049551"/>
    </source>
</evidence>
<dbReference type="AlphaFoldDB" id="A0A343S4N8"/>
<gene>
    <name evidence="20" type="primary">nad5</name>
</gene>
<dbReference type="InterPro" id="IPR001516">
    <property type="entry name" value="Proton_antipo_N"/>
</dbReference>
<keyword evidence="5" id="KW-0679">Respiratory chain</keyword>
<dbReference type="PANTHER" id="PTHR42829:SF2">
    <property type="entry name" value="NADH-UBIQUINONE OXIDOREDUCTASE CHAIN 5"/>
    <property type="match status" value="1"/>
</dbReference>
<comment type="function">
    <text evidence="16">Core subunit of the mitochondrial membrane respiratory chain NADH dehydrogenase (Complex I) which catalyzes electron transfer from NADH through the respiratory chain, using ubiquinone as an electron acceptor. Essential for the catalytic activity and assembly of complex I.</text>
</comment>
<evidence type="ECO:0000256" key="14">
    <source>
        <dbReference type="ARBA" id="ARBA00023136"/>
    </source>
</evidence>
<keyword evidence="4 16" id="KW-0813">Transport</keyword>
<dbReference type="InterPro" id="IPR003945">
    <property type="entry name" value="NU5C-like"/>
</dbReference>
<feature type="transmembrane region" description="Helical" evidence="16">
    <location>
        <begin position="81"/>
        <end position="100"/>
    </location>
</feature>
<reference evidence="20" key="1">
    <citation type="journal article" date="2017" name="Mitochondrial DNA Part B Resour">
        <title>The complete mitochondrial genome of Lutraria maxima Jonas (Veneroida: Mactridae).</title>
        <authorList>
            <person name="Zhong S."/>
            <person name="Zhao Y."/>
            <person name="Wang X."/>
            <person name="Song Z."/>
            <person name="Zhang Q."/>
        </authorList>
    </citation>
    <scope>NUCLEOTIDE SEQUENCE</scope>
</reference>
<feature type="domain" description="NADH-Ubiquinone oxidoreductase (complex I) chain 5 N-terminal" evidence="18">
    <location>
        <begin position="42"/>
        <end position="85"/>
    </location>
</feature>
<feature type="transmembrane region" description="Helical" evidence="16">
    <location>
        <begin position="239"/>
        <end position="258"/>
    </location>
</feature>
<protein>
    <recommendedName>
        <fullName evidence="3 16">NADH-ubiquinone oxidoreductase chain 5</fullName>
        <ecNumber evidence="2 16">7.1.1.2</ecNumber>
    </recommendedName>
</protein>
<feature type="transmembrane region" description="Helical" evidence="16">
    <location>
        <begin position="446"/>
        <end position="468"/>
    </location>
</feature>
<evidence type="ECO:0000256" key="12">
    <source>
        <dbReference type="ARBA" id="ARBA00023075"/>
    </source>
</evidence>
<evidence type="ECO:0000256" key="4">
    <source>
        <dbReference type="ARBA" id="ARBA00022448"/>
    </source>
</evidence>
<evidence type="ECO:0000256" key="5">
    <source>
        <dbReference type="ARBA" id="ARBA00022660"/>
    </source>
</evidence>
<feature type="transmembrane region" description="Helical" evidence="16">
    <location>
        <begin position="412"/>
        <end position="431"/>
    </location>
</feature>
<evidence type="ECO:0000259" key="18">
    <source>
        <dbReference type="Pfam" id="PF00662"/>
    </source>
</evidence>
<evidence type="ECO:0000256" key="10">
    <source>
        <dbReference type="ARBA" id="ARBA00022989"/>
    </source>
</evidence>
<dbReference type="InterPro" id="IPR010934">
    <property type="entry name" value="NADH_DH_su5_C"/>
</dbReference>
<dbReference type="PANTHER" id="PTHR42829">
    <property type="entry name" value="NADH-UBIQUINONE OXIDOREDUCTASE CHAIN 5"/>
    <property type="match status" value="1"/>
</dbReference>
<keyword evidence="10 16" id="KW-1133">Transmembrane helix</keyword>
<sequence length="573" mass="63140">MGLFLLLFGFSSFCWLMFGKLSGYDFSFCVVVSVDLLSVFLMEVNFPLVFDCISLSFSAVVCFISAWVVVYSGFYMSHETYLRRFLFLVFLFVVAMNLLIFSPSMLTLMVGWDGLGVISFLLVVYYMDYNSYSAGVITVLSNRIGDVLFIIFLSLACRDLSFDYFMVNFYSSGLLMGLGACILIGSITKSAQIPFSAWLPAAMAAPTPVSTLVHSSTLVTAGVFVIIRFSDLLGGGLKVALILLALCTFYLAGVSGVFEVDMKKVVALSTLSQVSMMMLALGLGLKFLALYHLLVHAFFKALMFMCVGSMMFMSGGSQDIRFFSGVLKKAPLSSTWFFISVVCLCGLPFMSGFYSKDIIVEFCLSSSWGIVMSLMILGSVAMTAGYAFRVLFLLFKDIEIFGFGLFVEEDQYLVSALWGLGVGALFSGYFLQCVLRDSVNYFNLPGFWKVMVLGFLVIGVSMSVCLVYSSAEGVGFLSLSNSVGLARFVGKMMFLPLLSGVWLGSSVLKLGTNWVNYVESFWLSKAFWYSGFSDVFGFYSSKVRDSNAKYVGVGLVGGLIFVWLVFVGFGFNW</sequence>
<dbReference type="Pfam" id="PF00361">
    <property type="entry name" value="Proton_antipo_M"/>
    <property type="match status" value="1"/>
</dbReference>
<geneLocation type="mitochondrion" evidence="20"/>
<evidence type="ECO:0000256" key="2">
    <source>
        <dbReference type="ARBA" id="ARBA00012944"/>
    </source>
</evidence>
<dbReference type="EC" id="7.1.1.2" evidence="2 16"/>
<dbReference type="EMBL" id="MF784266">
    <property type="protein sequence ID" value="AUH21204.1"/>
    <property type="molecule type" value="Genomic_DNA"/>
</dbReference>
<feature type="transmembrane region" description="Helical" evidence="16">
    <location>
        <begin position="367"/>
        <end position="392"/>
    </location>
</feature>
<keyword evidence="9" id="KW-0249">Electron transport</keyword>
<feature type="transmembrane region" description="Helical" evidence="16">
    <location>
        <begin position="134"/>
        <end position="155"/>
    </location>
</feature>